<organism evidence="1 2">
    <name type="scientific">Chaenocephalus aceratus</name>
    <name type="common">Blackfin icefish</name>
    <name type="synonym">Chaenichthys aceratus</name>
    <dbReference type="NCBI Taxonomy" id="36190"/>
    <lineage>
        <taxon>Eukaryota</taxon>
        <taxon>Metazoa</taxon>
        <taxon>Chordata</taxon>
        <taxon>Craniata</taxon>
        <taxon>Vertebrata</taxon>
        <taxon>Euteleostomi</taxon>
        <taxon>Actinopterygii</taxon>
        <taxon>Neopterygii</taxon>
        <taxon>Teleostei</taxon>
        <taxon>Neoteleostei</taxon>
        <taxon>Acanthomorphata</taxon>
        <taxon>Eupercaria</taxon>
        <taxon>Perciformes</taxon>
        <taxon>Notothenioidei</taxon>
        <taxon>Channichthyidae</taxon>
        <taxon>Chaenocephalus</taxon>
    </lineage>
</organism>
<dbReference type="Proteomes" id="UP001057452">
    <property type="component" value="Chromosome 1"/>
</dbReference>
<comment type="caution">
    <text evidence="1">The sequence shown here is derived from an EMBL/GenBank/DDBJ whole genome shotgun (WGS) entry which is preliminary data.</text>
</comment>
<accession>A0ACB9XY05</accession>
<reference evidence="1" key="1">
    <citation type="submission" date="2022-05" db="EMBL/GenBank/DDBJ databases">
        <title>Chromosome-level genome of Chaenocephalus aceratus.</title>
        <authorList>
            <person name="Park H."/>
        </authorList>
    </citation>
    <scope>NUCLEOTIDE SEQUENCE</scope>
    <source>
        <strain evidence="1">KU_202001</strain>
    </source>
</reference>
<evidence type="ECO:0000313" key="1">
    <source>
        <dbReference type="EMBL" id="KAI4832716.1"/>
    </source>
</evidence>
<keyword evidence="2" id="KW-1185">Reference proteome</keyword>
<proteinExistence type="predicted"/>
<evidence type="ECO:0000313" key="2">
    <source>
        <dbReference type="Proteomes" id="UP001057452"/>
    </source>
</evidence>
<gene>
    <name evidence="1" type="ORF">KUCAC02_015670</name>
</gene>
<name>A0ACB9XY05_CHAAC</name>
<protein>
    <submittedName>
        <fullName evidence="1">Uncharacterized protein</fullName>
    </submittedName>
</protein>
<sequence length="232" mass="26285">VSALAKNLENMVKPPDDARQNQASLPPFSSKPADTTNVKNKLTTKNSEERSEDYVVRMGKKGLVINQAMWKGEGELLRKERCHGQYFCKPESSQTTKTCLRAEQKTKSDCQRVTAKEFTPVPVQKEQQSDMEEEDNQQPEQSQDSGHDEDDEEEPVTLRRSVRTSSTLIAIFASPFTTDVCTAPQHLQMELIELQSDSGLRAKFQDATIQDFYRLLPPAFMPQLRLHAARVL</sequence>
<feature type="non-terminal residue" evidence="1">
    <location>
        <position position="1"/>
    </location>
</feature>
<dbReference type="EMBL" id="CM043785">
    <property type="protein sequence ID" value="KAI4832716.1"/>
    <property type="molecule type" value="Genomic_DNA"/>
</dbReference>
<feature type="non-terminal residue" evidence="1">
    <location>
        <position position="232"/>
    </location>
</feature>